<evidence type="ECO:0000256" key="3">
    <source>
        <dbReference type="ARBA" id="ARBA00023211"/>
    </source>
</evidence>
<evidence type="ECO:0000256" key="1">
    <source>
        <dbReference type="ARBA" id="ARBA00022723"/>
    </source>
</evidence>
<evidence type="ECO:0000313" key="5">
    <source>
        <dbReference type="EMBL" id="GAB1318410.1"/>
    </source>
</evidence>
<organism evidence="5 6">
    <name type="scientific">Madurella fahalii</name>
    <dbReference type="NCBI Taxonomy" id="1157608"/>
    <lineage>
        <taxon>Eukaryota</taxon>
        <taxon>Fungi</taxon>
        <taxon>Dikarya</taxon>
        <taxon>Ascomycota</taxon>
        <taxon>Pezizomycotina</taxon>
        <taxon>Sordariomycetes</taxon>
        <taxon>Sordariomycetidae</taxon>
        <taxon>Sordariales</taxon>
        <taxon>Sordariales incertae sedis</taxon>
        <taxon>Madurella</taxon>
    </lineage>
</organism>
<keyword evidence="1" id="KW-0479">Metal-binding</keyword>
<dbReference type="SUPFAM" id="SSF52768">
    <property type="entry name" value="Arginase/deacetylase"/>
    <property type="match status" value="1"/>
</dbReference>
<comment type="similarity">
    <text evidence="4">Belongs to the arginase family.</text>
</comment>
<accession>A0ABQ0GKY0</accession>
<sequence>MSNPKFHSITLISSPYHVGVPNVGPGAGPAYLLSRGLVTSLKSLGLPLHELEIEAPDPDQFEGEIGRSFEVLRRTARLVAQARRDASFPIILAGNCTSAVGVAAGLCAASSETTEIGCVWFDAHDDFNTPDTVMSGYFDSMAIAMLAGQCWRGLLATVAGHRPLDLGRLIHVGMRDVTEVERKRVLEARFDVIWGCRTEVETKADFVEGLARALWRKELGPTMVHLDLDCLDSSLGKVNKFASPGGLFEEDIYECLEKTVTLAEPQALTVASFDPSCDEKGAERIAEVAIAAVSKFAAALLTAGMLSQR</sequence>
<dbReference type="GeneID" id="98179363"/>
<name>A0ABQ0GKY0_9PEZI</name>
<dbReference type="RefSeq" id="XP_070920141.1">
    <property type="nucleotide sequence ID" value="XM_071064040.1"/>
</dbReference>
<dbReference type="EMBL" id="BAAFSV010000005">
    <property type="protein sequence ID" value="GAB1318410.1"/>
    <property type="molecule type" value="Genomic_DNA"/>
</dbReference>
<gene>
    <name evidence="5" type="ORF">MFIFM68171_08620</name>
</gene>
<dbReference type="Proteomes" id="UP001628179">
    <property type="component" value="Unassembled WGS sequence"/>
</dbReference>
<dbReference type="PROSITE" id="PS51409">
    <property type="entry name" value="ARGINASE_2"/>
    <property type="match status" value="1"/>
</dbReference>
<evidence type="ECO:0000256" key="2">
    <source>
        <dbReference type="ARBA" id="ARBA00022801"/>
    </source>
</evidence>
<dbReference type="InterPro" id="IPR006035">
    <property type="entry name" value="Ureohydrolase"/>
</dbReference>
<dbReference type="PANTHER" id="PTHR43782:SF3">
    <property type="entry name" value="ARGINASE"/>
    <property type="match status" value="1"/>
</dbReference>
<keyword evidence="3" id="KW-0464">Manganese</keyword>
<dbReference type="InterPro" id="IPR023696">
    <property type="entry name" value="Ureohydrolase_dom_sf"/>
</dbReference>
<proteinExistence type="inferred from homology"/>
<dbReference type="CDD" id="cd09999">
    <property type="entry name" value="Arginase-like_1"/>
    <property type="match status" value="1"/>
</dbReference>
<keyword evidence="2" id="KW-0378">Hydrolase</keyword>
<evidence type="ECO:0000256" key="4">
    <source>
        <dbReference type="PROSITE-ProRule" id="PRU00742"/>
    </source>
</evidence>
<dbReference type="PANTHER" id="PTHR43782">
    <property type="entry name" value="ARGINASE"/>
    <property type="match status" value="1"/>
</dbReference>
<protein>
    <submittedName>
        <fullName evidence="5">Ureohydrolase</fullName>
    </submittedName>
</protein>
<comment type="caution">
    <text evidence="5">The sequence shown here is derived from an EMBL/GenBank/DDBJ whole genome shotgun (WGS) entry which is preliminary data.</text>
</comment>
<dbReference type="Gene3D" id="3.40.800.10">
    <property type="entry name" value="Ureohydrolase domain"/>
    <property type="match status" value="1"/>
</dbReference>
<dbReference type="Pfam" id="PF00491">
    <property type="entry name" value="Arginase"/>
    <property type="match status" value="1"/>
</dbReference>
<reference evidence="5 6" key="1">
    <citation type="submission" date="2024-09" db="EMBL/GenBank/DDBJ databases">
        <title>Itraconazole resistance in Madurella fahalii resulting from another homologue of gene encoding cytochrome P450 14-alpha sterol demethylase (CYP51).</title>
        <authorList>
            <person name="Yoshioka I."/>
            <person name="Fahal A.H."/>
            <person name="Kaneko S."/>
            <person name="Yaguchi T."/>
        </authorList>
    </citation>
    <scope>NUCLEOTIDE SEQUENCE [LARGE SCALE GENOMIC DNA]</scope>
    <source>
        <strain evidence="5 6">IFM 68171</strain>
    </source>
</reference>
<evidence type="ECO:0000313" key="6">
    <source>
        <dbReference type="Proteomes" id="UP001628179"/>
    </source>
</evidence>
<dbReference type="PRINTS" id="PR00116">
    <property type="entry name" value="ARGINASE"/>
</dbReference>
<keyword evidence="6" id="KW-1185">Reference proteome</keyword>